<comment type="caution">
    <text evidence="3">The sequence shown here is derived from an EMBL/GenBank/DDBJ whole genome shotgun (WGS) entry which is preliminary data.</text>
</comment>
<dbReference type="OrthoDB" id="5382203at2759"/>
<feature type="compositionally biased region" description="Polar residues" evidence="2">
    <location>
        <begin position="530"/>
        <end position="550"/>
    </location>
</feature>
<feature type="coiled-coil region" evidence="1">
    <location>
        <begin position="961"/>
        <end position="988"/>
    </location>
</feature>
<feature type="compositionally biased region" description="Low complexity" evidence="2">
    <location>
        <begin position="713"/>
        <end position="722"/>
    </location>
</feature>
<feature type="compositionally biased region" description="Basic and acidic residues" evidence="2">
    <location>
        <begin position="45"/>
        <end position="54"/>
    </location>
</feature>
<proteinExistence type="predicted"/>
<feature type="region of interest" description="Disordered" evidence="2">
    <location>
        <begin position="297"/>
        <end position="369"/>
    </location>
</feature>
<evidence type="ECO:0000256" key="2">
    <source>
        <dbReference type="SAM" id="MobiDB-lite"/>
    </source>
</evidence>
<feature type="compositionally biased region" description="Polar residues" evidence="2">
    <location>
        <begin position="297"/>
        <end position="310"/>
    </location>
</feature>
<feature type="compositionally biased region" description="Polar residues" evidence="2">
    <location>
        <begin position="358"/>
        <end position="369"/>
    </location>
</feature>
<dbReference type="STRING" id="1754190.A0A1Y1Z767"/>
<feature type="region of interest" description="Disordered" evidence="2">
    <location>
        <begin position="45"/>
        <end position="85"/>
    </location>
</feature>
<dbReference type="Proteomes" id="UP000193920">
    <property type="component" value="Unassembled WGS sequence"/>
</dbReference>
<keyword evidence="4" id="KW-1185">Reference proteome</keyword>
<feature type="compositionally biased region" description="Polar residues" evidence="2">
    <location>
        <begin position="64"/>
        <end position="76"/>
    </location>
</feature>
<gene>
    <name evidence="3" type="ORF">LY90DRAFT_210256</name>
</gene>
<evidence type="ECO:0000313" key="4">
    <source>
        <dbReference type="Proteomes" id="UP000193920"/>
    </source>
</evidence>
<feature type="compositionally biased region" description="Basic residues" evidence="2">
    <location>
        <begin position="316"/>
        <end position="344"/>
    </location>
</feature>
<dbReference type="AlphaFoldDB" id="A0A1Y1Z767"/>
<feature type="compositionally biased region" description="Polar residues" evidence="2">
    <location>
        <begin position="589"/>
        <end position="609"/>
    </location>
</feature>
<evidence type="ECO:0000313" key="3">
    <source>
        <dbReference type="EMBL" id="ORY06056.1"/>
    </source>
</evidence>
<protein>
    <submittedName>
        <fullName evidence="3">Uncharacterized protein</fullName>
    </submittedName>
</protein>
<evidence type="ECO:0000256" key="1">
    <source>
        <dbReference type="SAM" id="Coils"/>
    </source>
</evidence>
<name>A0A1Y1Z767_9FUNG</name>
<feature type="compositionally biased region" description="Low complexity" evidence="2">
    <location>
        <begin position="568"/>
        <end position="588"/>
    </location>
</feature>
<dbReference type="EMBL" id="MCOG01000442">
    <property type="protein sequence ID" value="ORY06056.1"/>
    <property type="molecule type" value="Genomic_DNA"/>
</dbReference>
<feature type="region of interest" description="Disordered" evidence="2">
    <location>
        <begin position="517"/>
        <end position="609"/>
    </location>
</feature>
<reference evidence="3 4" key="1">
    <citation type="submission" date="2016-08" db="EMBL/GenBank/DDBJ databases">
        <title>A Parts List for Fungal Cellulosomes Revealed by Comparative Genomics.</title>
        <authorList>
            <consortium name="DOE Joint Genome Institute"/>
            <person name="Haitjema C.H."/>
            <person name="Gilmore S.P."/>
            <person name="Henske J.K."/>
            <person name="Solomon K.V."/>
            <person name="De Groot R."/>
            <person name="Kuo A."/>
            <person name="Mondo S.J."/>
            <person name="Salamov A.A."/>
            <person name="Labutti K."/>
            <person name="Zhao Z."/>
            <person name="Chiniquy J."/>
            <person name="Barry K."/>
            <person name="Brewer H.M."/>
            <person name="Purvine S.O."/>
            <person name="Wright A.T."/>
            <person name="Boxma B."/>
            <person name="Van Alen T."/>
            <person name="Hackstein J.H."/>
            <person name="Baker S.E."/>
            <person name="Grigoriev I.V."/>
            <person name="O'Malley M.A."/>
        </authorList>
    </citation>
    <scope>NUCLEOTIDE SEQUENCE [LARGE SCALE GENOMIC DNA]</scope>
    <source>
        <strain evidence="3 4">G1</strain>
    </source>
</reference>
<feature type="compositionally biased region" description="Basic and acidic residues" evidence="2">
    <location>
        <begin position="723"/>
        <end position="732"/>
    </location>
</feature>
<sequence length="1034" mass="116691">MSGDKQPRISSFGFSKEIFNDPSFSSFLFDNNDVMNFGIDKKTETNKIKSENSRRSPSINSPSMTSPKLTSHSPNMGSPKAKLYQQQSYGKYDSNYTNTMSSQKSYDSIYSNTMSSQKSYNKYGSSSSSYHLNSPISAPVENYSASYKQSNVGVSNESSESNSYYSIINAIKRENINNINMSSKSLNNANSNISSPSSPPLTPPSMNMNVNNQKFYKGATQQSYSAVDLSRPDQYYDEIKGSKSVKDYSMSGPHHVKQRSKSIHTINSGINQNVMSSTYDDDALDYLNDSMTEYSFTQKESYEPSVTTNGSEKEKKGHSRSLSKSLKRAVSRSSKKNKKGHHKNSSTSEKSSKAYDNVSYSGSGKQSEMGQFQELNDSALVFKPSSGAISSYGELSNNDSNFDFDSMISSDQTRKISLTPNRMNEIQKNNGSASRLKPKNYEREKFVPMTVINGTITRNKGGNGYNNINSNMNTNMNGKMNMNMSAMDDYDSDDSIDRLLNEGKPKKKQETLWEFLKNSDPEDFMGGNGKSKQTNKKVQPQTNSNSQGSQVKYIPIKIQYSPFDQKENNNNNNSNSNDGNVGSNNNNNTLNKQRMVNGQPNSAMNNTRSPMNENVMKISPNLMNGGLPLQQRSGVAVNKNMKVPAPPPHGNLPVPPAHGVPKSTQMLSPINTTGTSQAMKLAQTISLLAKTPELSSADEEYTPQTPTQPPFPQTQAQTQTQEQKPRMVEKPKPKMVSTGTQYYISDAPLMRKKKVLFRPVDRRNPIAKYMFNHAFVETIYVTNGTFRRRRNVPESIPIDFLARNFYYYARNPSAVPPMPKRPVLDWTYPERDSNPIAKYMYLVKEGDYPWRDTNPVAKYMFNGWEKKDVSSVIINSEYLFDSVVYDVADKEIEIINDVLSETSCGSEDSTEITKVEADSEINDEAISSLQSIKKNEIDKELQGFYTQKEKEEIINKLFGKIINYLEDKEKTEKEKEKENNKTQEFAKLMFDENTKLHKELTKLRSELSAERVLRERAVEELERYQNLMQSTFLN</sequence>
<accession>A0A1Y1Z767</accession>
<keyword evidence="1" id="KW-0175">Coiled coil</keyword>
<organism evidence="3 4">
    <name type="scientific">Neocallimastix californiae</name>
    <dbReference type="NCBI Taxonomy" id="1754190"/>
    <lineage>
        <taxon>Eukaryota</taxon>
        <taxon>Fungi</taxon>
        <taxon>Fungi incertae sedis</taxon>
        <taxon>Chytridiomycota</taxon>
        <taxon>Chytridiomycota incertae sedis</taxon>
        <taxon>Neocallimastigomycetes</taxon>
        <taxon>Neocallimastigales</taxon>
        <taxon>Neocallimastigaceae</taxon>
        <taxon>Neocallimastix</taxon>
    </lineage>
</organism>
<feature type="region of interest" description="Disordered" evidence="2">
    <location>
        <begin position="695"/>
        <end position="735"/>
    </location>
</feature>